<dbReference type="PANTHER" id="PTHR33908">
    <property type="entry name" value="MANNOSYLTRANSFERASE YKCB-RELATED"/>
    <property type="match status" value="1"/>
</dbReference>
<evidence type="ECO:0000256" key="3">
    <source>
        <dbReference type="ARBA" id="ARBA00022676"/>
    </source>
</evidence>
<keyword evidence="7 8" id="KW-0472">Membrane</keyword>
<dbReference type="Proteomes" id="UP000533900">
    <property type="component" value="Unassembled WGS sequence"/>
</dbReference>
<organism evidence="10 11">
    <name type="scientific">Winogradskyella flava</name>
    <dbReference type="NCBI Taxonomy" id="1884876"/>
    <lineage>
        <taxon>Bacteria</taxon>
        <taxon>Pseudomonadati</taxon>
        <taxon>Bacteroidota</taxon>
        <taxon>Flavobacteriia</taxon>
        <taxon>Flavobacteriales</taxon>
        <taxon>Flavobacteriaceae</taxon>
        <taxon>Winogradskyella</taxon>
    </lineage>
</organism>
<evidence type="ECO:0000256" key="5">
    <source>
        <dbReference type="ARBA" id="ARBA00022692"/>
    </source>
</evidence>
<keyword evidence="3" id="KW-0328">Glycosyltransferase</keyword>
<feature type="transmembrane region" description="Helical" evidence="8">
    <location>
        <begin position="73"/>
        <end position="98"/>
    </location>
</feature>
<feature type="transmembrane region" description="Helical" evidence="8">
    <location>
        <begin position="168"/>
        <end position="189"/>
    </location>
</feature>
<dbReference type="GO" id="GO:0009103">
    <property type="term" value="P:lipopolysaccharide biosynthetic process"/>
    <property type="evidence" value="ECO:0007669"/>
    <property type="project" value="UniProtKB-ARBA"/>
</dbReference>
<keyword evidence="5 8" id="KW-0812">Transmembrane</keyword>
<comment type="caution">
    <text evidence="10">The sequence shown here is derived from an EMBL/GenBank/DDBJ whole genome shotgun (WGS) entry which is preliminary data.</text>
</comment>
<protein>
    <submittedName>
        <fullName evidence="10">Glycosyltransferase family 39 protein</fullName>
    </submittedName>
</protein>
<keyword evidence="4 10" id="KW-0808">Transferase</keyword>
<dbReference type="GO" id="GO:0016763">
    <property type="term" value="F:pentosyltransferase activity"/>
    <property type="evidence" value="ECO:0007669"/>
    <property type="project" value="TreeGrafter"/>
</dbReference>
<accession>A0A842IR99</accession>
<dbReference type="InterPro" id="IPR050297">
    <property type="entry name" value="LipidA_mod_glycosyltrf_83"/>
</dbReference>
<evidence type="ECO:0000256" key="2">
    <source>
        <dbReference type="ARBA" id="ARBA00022475"/>
    </source>
</evidence>
<comment type="subcellular location">
    <subcellularLocation>
        <location evidence="1">Cell membrane</location>
        <topology evidence="1">Multi-pass membrane protein</topology>
    </subcellularLocation>
</comment>
<keyword evidence="6 8" id="KW-1133">Transmembrane helix</keyword>
<reference evidence="10" key="1">
    <citation type="submission" date="2020-08" db="EMBL/GenBank/DDBJ databases">
        <title>Winogradskyella ouciana sp. nov., isolated from the hadal seawater of the Mariana Trench.</title>
        <authorList>
            <person name="He X."/>
        </authorList>
    </citation>
    <scope>NUCLEOTIDE SEQUENCE [LARGE SCALE GENOMIC DNA]</scope>
    <source>
        <strain evidence="10">KCTC 52348</strain>
    </source>
</reference>
<evidence type="ECO:0000256" key="7">
    <source>
        <dbReference type="ARBA" id="ARBA00023136"/>
    </source>
</evidence>
<dbReference type="RefSeq" id="WP_185787994.1">
    <property type="nucleotide sequence ID" value="NZ_JACLCP010000001.1"/>
</dbReference>
<feature type="transmembrane region" description="Helical" evidence="8">
    <location>
        <begin position="133"/>
        <end position="156"/>
    </location>
</feature>
<gene>
    <name evidence="10" type="ORF">H7F21_04350</name>
</gene>
<feature type="transmembrane region" description="Helical" evidence="8">
    <location>
        <begin position="209"/>
        <end position="227"/>
    </location>
</feature>
<feature type="transmembrane region" description="Helical" evidence="8">
    <location>
        <begin position="413"/>
        <end position="433"/>
    </location>
</feature>
<evidence type="ECO:0000256" key="6">
    <source>
        <dbReference type="ARBA" id="ARBA00022989"/>
    </source>
</evidence>
<evidence type="ECO:0000259" key="9">
    <source>
        <dbReference type="Pfam" id="PF13231"/>
    </source>
</evidence>
<feature type="domain" description="Glycosyltransferase RgtA/B/C/D-like" evidence="9">
    <location>
        <begin position="69"/>
        <end position="220"/>
    </location>
</feature>
<keyword evidence="11" id="KW-1185">Reference proteome</keyword>
<feature type="transmembrane region" description="Helical" evidence="8">
    <location>
        <begin position="356"/>
        <end position="380"/>
    </location>
</feature>
<evidence type="ECO:0000313" key="10">
    <source>
        <dbReference type="EMBL" id="MBC2844313.1"/>
    </source>
</evidence>
<feature type="transmembrane region" description="Helical" evidence="8">
    <location>
        <begin position="389"/>
        <end position="407"/>
    </location>
</feature>
<evidence type="ECO:0000313" key="11">
    <source>
        <dbReference type="Proteomes" id="UP000533900"/>
    </source>
</evidence>
<evidence type="ECO:0000256" key="1">
    <source>
        <dbReference type="ARBA" id="ARBA00004651"/>
    </source>
</evidence>
<dbReference type="AlphaFoldDB" id="A0A842IR99"/>
<dbReference type="GO" id="GO:0005886">
    <property type="term" value="C:plasma membrane"/>
    <property type="evidence" value="ECO:0007669"/>
    <property type="project" value="UniProtKB-SubCell"/>
</dbReference>
<evidence type="ECO:0000256" key="4">
    <source>
        <dbReference type="ARBA" id="ARBA00022679"/>
    </source>
</evidence>
<dbReference type="Pfam" id="PF13231">
    <property type="entry name" value="PMT_2"/>
    <property type="match status" value="1"/>
</dbReference>
<proteinExistence type="predicted"/>
<feature type="transmembrane region" description="Helical" evidence="8">
    <location>
        <begin position="7"/>
        <end position="27"/>
    </location>
</feature>
<feature type="transmembrane region" description="Helical" evidence="8">
    <location>
        <begin position="110"/>
        <end position="127"/>
    </location>
</feature>
<dbReference type="EMBL" id="JACLCP010000001">
    <property type="protein sequence ID" value="MBC2844313.1"/>
    <property type="molecule type" value="Genomic_DNA"/>
</dbReference>
<sequence>MKILFRTNKFLTTLVVIQLMFLVYKIFQNNYFVLRDSSEYFNLAKNIISDFQFYSGDLSESINPEFYTKRPPLYSLFIILATGFLNSKISILCIQSVLSVSSILITKSIFESYFGKANSLVLFLFIISSLNQFIYSNLLMSEIFLQFLIVITIYVLHKFLTKKSSKYLIFYQILVALLFLAKPVFYLFVFPNIVITYYISRRINYKRGVIYSIIPLLALFLYCQWNFKRTGAYNFSSIQQYNIVNYNLRYFHTNKYGPEYAQSINNLIKQESRKINNYPERLDYLNNTSIDYIKKDFFHYSIFHIKGVFRIFIDPGRFDMSNFFGLNSEKEEVGLLKHLNESGIKGGLNYLKTQPVLIIICFNLVLLFNILKFLGFGYFLATKLRHSKLIFWIILILILYVAFLTGPLGASRFMVPILSLYLFIALYGLSDFIKMTKLFIESKRL</sequence>
<evidence type="ECO:0000256" key="8">
    <source>
        <dbReference type="SAM" id="Phobius"/>
    </source>
</evidence>
<name>A0A842IR99_9FLAO</name>
<dbReference type="PANTHER" id="PTHR33908:SF11">
    <property type="entry name" value="MEMBRANE PROTEIN"/>
    <property type="match status" value="1"/>
</dbReference>
<keyword evidence="2" id="KW-1003">Cell membrane</keyword>
<dbReference type="InterPro" id="IPR038731">
    <property type="entry name" value="RgtA/B/C-like"/>
</dbReference>